<feature type="region of interest" description="Disordered" evidence="1">
    <location>
        <begin position="92"/>
        <end position="143"/>
    </location>
</feature>
<evidence type="ECO:0000313" key="3">
    <source>
        <dbReference type="Proteomes" id="UP000295547"/>
    </source>
</evidence>
<organism evidence="2 3">
    <name type="scientific">Rhizobium azibense</name>
    <dbReference type="NCBI Taxonomy" id="1136135"/>
    <lineage>
        <taxon>Bacteria</taxon>
        <taxon>Pseudomonadati</taxon>
        <taxon>Pseudomonadota</taxon>
        <taxon>Alphaproteobacteria</taxon>
        <taxon>Hyphomicrobiales</taxon>
        <taxon>Rhizobiaceae</taxon>
        <taxon>Rhizobium/Agrobacterium group</taxon>
        <taxon>Rhizobium</taxon>
    </lineage>
</organism>
<proteinExistence type="predicted"/>
<accession>A0A4R3R9I2</accession>
<name>A0A4R3R9I2_9HYPH</name>
<gene>
    <name evidence="2" type="ORF">EV130_103170</name>
</gene>
<dbReference type="AlphaFoldDB" id="A0A4R3R9I2"/>
<evidence type="ECO:0000256" key="1">
    <source>
        <dbReference type="SAM" id="MobiDB-lite"/>
    </source>
</evidence>
<evidence type="ECO:0000313" key="2">
    <source>
        <dbReference type="EMBL" id="TCU27766.1"/>
    </source>
</evidence>
<dbReference type="EMBL" id="SMBJ01000003">
    <property type="protein sequence ID" value="TCU27766.1"/>
    <property type="molecule type" value="Genomic_DNA"/>
</dbReference>
<keyword evidence="3" id="KW-1185">Reference proteome</keyword>
<dbReference type="Proteomes" id="UP000295547">
    <property type="component" value="Unassembled WGS sequence"/>
</dbReference>
<sequence>MMNAELAAANESRIIIPTKYRSNYLEGLSLMSNHGNPDTLIKTLEFGQRYVHSFDWSNFDQSLDVLKKTNAFMRPEEGDRDGIRLRLPRAADFAPDNDENDGGDGSGGGASGGVSRTQRGARASSKKSASSSERQGVESMDQVKQGVGFAGQLRRLGTSLWSGLMGGGDSGAVAIAASQVSGPERLVQAVEEIIAPVLDQHLAEIRVFRRGGGGGGEKWQAHRVAFEKLATELDDRYLRGNHLLMLAAQKQLDRLGSVERQEMNLLPSVMRAVSEEPLEERRVLESMKTYSFEDVEKTIFELQQRVKRAVDETLVSVEEYPSVPRPGKTIKERALDLKEKLVPDPSFDPGLDLRPKF</sequence>
<feature type="compositionally biased region" description="Gly residues" evidence="1">
    <location>
        <begin position="103"/>
        <end position="112"/>
    </location>
</feature>
<reference evidence="2 3" key="1">
    <citation type="submission" date="2019-03" db="EMBL/GenBank/DDBJ databases">
        <title>Genomic Encyclopedia of Type Strains, Phase IV (KMG-V): Genome sequencing to study the core and pangenomes of soil and plant-associated prokaryotes.</title>
        <authorList>
            <person name="Whitman W."/>
        </authorList>
    </citation>
    <scope>NUCLEOTIDE SEQUENCE [LARGE SCALE GENOMIC DNA]</scope>
    <source>
        <strain evidence="2 3">Gr42</strain>
    </source>
</reference>
<comment type="caution">
    <text evidence="2">The sequence shown here is derived from an EMBL/GenBank/DDBJ whole genome shotgun (WGS) entry which is preliminary data.</text>
</comment>
<protein>
    <submittedName>
        <fullName evidence="2">Uncharacterized protein</fullName>
    </submittedName>
</protein>